<proteinExistence type="predicted"/>
<accession>A0A1V3WBG0</accession>
<gene>
    <name evidence="1" type="primary">cyp139A3</name>
    <name evidence="1" type="ORF">BZL30_9313</name>
</gene>
<sequence>MATTEMMVMLARLVARTTLRLPAQRIRAANFAALSPKPGLIVEFAGSVPAQ</sequence>
<comment type="caution">
    <text evidence="1">The sequence shown here is derived from an EMBL/GenBank/DDBJ whole genome shotgun (WGS) entry which is preliminary data.</text>
</comment>
<protein>
    <submittedName>
        <fullName evidence="1">Cytochrome P450 domain protein</fullName>
    </submittedName>
</protein>
<dbReference type="Proteomes" id="UP000189229">
    <property type="component" value="Unassembled WGS sequence"/>
</dbReference>
<name>A0A1V3WBG0_MYCKA</name>
<dbReference type="AlphaFoldDB" id="A0A1V3WBG0"/>
<dbReference type="EMBL" id="MVBM01000013">
    <property type="protein sequence ID" value="OOK64212.1"/>
    <property type="molecule type" value="Genomic_DNA"/>
</dbReference>
<organism evidence="1 2">
    <name type="scientific">Mycobacterium kansasii</name>
    <dbReference type="NCBI Taxonomy" id="1768"/>
    <lineage>
        <taxon>Bacteria</taxon>
        <taxon>Bacillati</taxon>
        <taxon>Actinomycetota</taxon>
        <taxon>Actinomycetes</taxon>
        <taxon>Mycobacteriales</taxon>
        <taxon>Mycobacteriaceae</taxon>
        <taxon>Mycobacterium</taxon>
    </lineage>
</organism>
<evidence type="ECO:0000313" key="2">
    <source>
        <dbReference type="Proteomes" id="UP000189229"/>
    </source>
</evidence>
<evidence type="ECO:0000313" key="1">
    <source>
        <dbReference type="EMBL" id="OOK64212.1"/>
    </source>
</evidence>
<reference evidence="1 2" key="1">
    <citation type="submission" date="2017-02" db="EMBL/GenBank/DDBJ databases">
        <title>Complete genome sequences of Mycobacterium kansasii strains isolated from rhesus macaques.</title>
        <authorList>
            <person name="Panda A."/>
            <person name="Nagaraj S."/>
            <person name="Zhao X."/>
            <person name="Tettelin H."/>
            <person name="Detolla L.J."/>
        </authorList>
    </citation>
    <scope>NUCLEOTIDE SEQUENCE [LARGE SCALE GENOMIC DNA]</scope>
    <source>
        <strain evidence="1 2">11-3813</strain>
    </source>
</reference>